<dbReference type="InterPro" id="IPR036388">
    <property type="entry name" value="WH-like_DNA-bd_sf"/>
</dbReference>
<evidence type="ECO:0000256" key="1">
    <source>
        <dbReference type="SAM" id="MobiDB-lite"/>
    </source>
</evidence>
<dbReference type="EMBL" id="JAAFYZ010000177">
    <property type="protein sequence ID" value="MBS2552231.1"/>
    <property type="molecule type" value="Genomic_DNA"/>
</dbReference>
<dbReference type="InterPro" id="IPR036390">
    <property type="entry name" value="WH_DNA-bd_sf"/>
</dbReference>
<dbReference type="Pfam" id="PF13936">
    <property type="entry name" value="HTH_38"/>
    <property type="match status" value="1"/>
</dbReference>
<gene>
    <name evidence="4" type="ORF">KGQ19_35790</name>
</gene>
<dbReference type="PANTHER" id="PTHR10948:SF23">
    <property type="entry name" value="TRANSPOSASE INSI FOR INSERTION SEQUENCE ELEMENT IS30A-RELATED"/>
    <property type="match status" value="1"/>
</dbReference>
<evidence type="ECO:0000259" key="3">
    <source>
        <dbReference type="Pfam" id="PF13936"/>
    </source>
</evidence>
<proteinExistence type="predicted"/>
<dbReference type="PANTHER" id="PTHR10948">
    <property type="entry name" value="TRANSPOSASE"/>
    <property type="match status" value="1"/>
</dbReference>
<organism evidence="4 5">
    <name type="scientific">Catenulispora pinistramenti</name>
    <dbReference type="NCBI Taxonomy" id="2705254"/>
    <lineage>
        <taxon>Bacteria</taxon>
        <taxon>Bacillati</taxon>
        <taxon>Actinomycetota</taxon>
        <taxon>Actinomycetes</taxon>
        <taxon>Catenulisporales</taxon>
        <taxon>Catenulisporaceae</taxon>
        <taxon>Catenulispora</taxon>
    </lineage>
</organism>
<feature type="region of interest" description="Disordered" evidence="1">
    <location>
        <begin position="65"/>
        <end position="84"/>
    </location>
</feature>
<feature type="domain" description="Transposase IS30-like HTH" evidence="3">
    <location>
        <begin position="5"/>
        <end position="45"/>
    </location>
</feature>
<keyword evidence="5" id="KW-1185">Reference proteome</keyword>
<dbReference type="SUPFAM" id="SSF46785">
    <property type="entry name" value="Winged helix' DNA-binding domain"/>
    <property type="match status" value="1"/>
</dbReference>
<evidence type="ECO:0000259" key="2">
    <source>
        <dbReference type="Pfam" id="PF12802"/>
    </source>
</evidence>
<accession>A0ABS5L1N8</accession>
<sequence>MPGGRLTHSDRHAIAAGLAGDLSYNEIAKRLERPTSTVTREVMRNGGPLAYRADGAHQAAHRKARRSKAARAAGPGALPSADFGRDPEAVRAYAESLTGILESSGMPRMMAGVLACLYTADSGGMTSAELVARLRVSPASISKAVGYLETQELIQRERGPDRRDRYLIDDDVWFRATLASARLNDSMAAAARSGVEVLGAGTPAGERLREMSRFLDQISRELVASAERWRAVPPKADEA</sequence>
<evidence type="ECO:0000313" key="4">
    <source>
        <dbReference type="EMBL" id="MBS2552231.1"/>
    </source>
</evidence>
<dbReference type="Proteomes" id="UP000730482">
    <property type="component" value="Unassembled WGS sequence"/>
</dbReference>
<dbReference type="RefSeq" id="WP_212017612.1">
    <property type="nucleotide sequence ID" value="NZ_JAAFYZ010000177.1"/>
</dbReference>
<evidence type="ECO:0000313" key="5">
    <source>
        <dbReference type="Proteomes" id="UP000730482"/>
    </source>
</evidence>
<dbReference type="InterPro" id="IPR025246">
    <property type="entry name" value="IS30-like_HTH"/>
</dbReference>
<dbReference type="Gene3D" id="1.10.10.10">
    <property type="entry name" value="Winged helix-like DNA-binding domain superfamily/Winged helix DNA-binding domain"/>
    <property type="match status" value="1"/>
</dbReference>
<feature type="compositionally biased region" description="Low complexity" evidence="1">
    <location>
        <begin position="70"/>
        <end position="81"/>
    </location>
</feature>
<comment type="caution">
    <text evidence="4">The sequence shown here is derived from an EMBL/GenBank/DDBJ whole genome shotgun (WGS) entry which is preliminary data.</text>
</comment>
<reference evidence="4 5" key="1">
    <citation type="submission" date="2020-02" db="EMBL/GenBank/DDBJ databases">
        <title>Acidophilic actinobacteria isolated from forest soil.</title>
        <authorList>
            <person name="Golinska P."/>
        </authorList>
    </citation>
    <scope>NUCLEOTIDE SEQUENCE [LARGE SCALE GENOMIC DNA]</scope>
    <source>
        <strain evidence="4 5">NL8</strain>
    </source>
</reference>
<name>A0ABS5L1N8_9ACTN</name>
<dbReference type="InterPro" id="IPR000835">
    <property type="entry name" value="HTH_MarR-typ"/>
</dbReference>
<feature type="domain" description="HTH marR-type" evidence="2">
    <location>
        <begin position="105"/>
        <end position="163"/>
    </location>
</feature>
<dbReference type="InterPro" id="IPR051917">
    <property type="entry name" value="Transposase-Integrase"/>
</dbReference>
<dbReference type="Pfam" id="PF12802">
    <property type="entry name" value="MarR_2"/>
    <property type="match status" value="1"/>
</dbReference>
<protein>
    <submittedName>
        <fullName evidence="4">Helix-turn-helix domain-containing protein</fullName>
    </submittedName>
</protein>